<dbReference type="GO" id="GO:0008883">
    <property type="term" value="F:glutamyl-tRNA reductase activity"/>
    <property type="evidence" value="ECO:0007669"/>
    <property type="project" value="InterPro"/>
</dbReference>
<gene>
    <name evidence="4" type="ORF">A9Q84_06730</name>
</gene>
<dbReference type="InterPro" id="IPR036343">
    <property type="entry name" value="GluRdtase_N_sf"/>
</dbReference>
<dbReference type="EMBL" id="MAAO01000005">
    <property type="protein sequence ID" value="OUR97886.1"/>
    <property type="molecule type" value="Genomic_DNA"/>
</dbReference>
<dbReference type="GO" id="GO:0050661">
    <property type="term" value="F:NADP binding"/>
    <property type="evidence" value="ECO:0007669"/>
    <property type="project" value="InterPro"/>
</dbReference>
<organism evidence="4 5">
    <name type="scientific">Halobacteriovorax marinus</name>
    <dbReference type="NCBI Taxonomy" id="97084"/>
    <lineage>
        <taxon>Bacteria</taxon>
        <taxon>Pseudomonadati</taxon>
        <taxon>Bdellovibrionota</taxon>
        <taxon>Bacteriovoracia</taxon>
        <taxon>Bacteriovoracales</taxon>
        <taxon>Halobacteriovoraceae</taxon>
        <taxon>Halobacteriovorax</taxon>
    </lineage>
</organism>
<evidence type="ECO:0008006" key="6">
    <source>
        <dbReference type="Google" id="ProtNLM"/>
    </source>
</evidence>
<evidence type="ECO:0000313" key="5">
    <source>
        <dbReference type="Proteomes" id="UP000196531"/>
    </source>
</evidence>
<dbReference type="Proteomes" id="UP000196531">
    <property type="component" value="Unassembled WGS sequence"/>
</dbReference>
<sequence>MISGLKVINLPSGTVVDHPKNGELFILKTCQRTLVLGFNFVPFHHLGEMIDSMETHVGENAYSYLLETICGLKSKLLGENEITSQFKKSYSEYLGLSVKNSQVMSVLEKLFKDAKEIRTSFLREIGQQTYAGIARKLLTEKAVSGKVLIVGSGQLAEDLIKLLSRKYTIYLSARNDIKVKELLEKYPESNIQIVKWNDQLSWKEFPFIMNTIGADKIIYDGDFFTNWTKKDNRLFVDLGSPCVVETSYSAKQSVYRLDDIFEYGEALNHKKQQKVLKAHAAIETLVQKRKNSFALSFPFGWEELQFV</sequence>
<dbReference type="InterPro" id="IPR015895">
    <property type="entry name" value="4pyrrol_synth_GluRdtase_N"/>
</dbReference>
<feature type="domain" description="Glutamyl-tRNA reductase N-terminal" evidence="3">
    <location>
        <begin position="19"/>
        <end position="120"/>
    </location>
</feature>
<dbReference type="AlphaFoldDB" id="A0A1Y5F9T8"/>
<protein>
    <recommendedName>
        <fullName evidence="6">Glutamyl-tRNA reductase</fullName>
    </recommendedName>
</protein>
<dbReference type="Pfam" id="PF01488">
    <property type="entry name" value="Shikimate_DH"/>
    <property type="match status" value="1"/>
</dbReference>
<dbReference type="PANTHER" id="PTHR43013">
    <property type="entry name" value="GLUTAMYL-TRNA REDUCTASE"/>
    <property type="match status" value="1"/>
</dbReference>
<evidence type="ECO:0000259" key="2">
    <source>
        <dbReference type="Pfam" id="PF01488"/>
    </source>
</evidence>
<dbReference type="PANTHER" id="PTHR43013:SF1">
    <property type="entry name" value="GLUTAMYL-TRNA REDUCTASE"/>
    <property type="match status" value="1"/>
</dbReference>
<dbReference type="Gene3D" id="3.30.460.30">
    <property type="entry name" value="Glutamyl-tRNA reductase, N-terminal domain"/>
    <property type="match status" value="1"/>
</dbReference>
<proteinExistence type="predicted"/>
<evidence type="ECO:0000256" key="1">
    <source>
        <dbReference type="ARBA" id="ARBA00022857"/>
    </source>
</evidence>
<reference evidence="5" key="1">
    <citation type="journal article" date="2017" name="Proc. Natl. Acad. Sci. U.S.A.">
        <title>Simulation of Deepwater Horizon oil plume reveals substrate specialization within a complex community of hydrocarbon-degraders.</title>
        <authorList>
            <person name="Hu P."/>
            <person name="Dubinsky E.A."/>
            <person name="Probst A.J."/>
            <person name="Wang J."/>
            <person name="Sieber C.M.K."/>
            <person name="Tom L.M."/>
            <person name="Gardinali P."/>
            <person name="Banfield J.F."/>
            <person name="Atlas R.M."/>
            <person name="Andersen G.L."/>
        </authorList>
    </citation>
    <scope>NUCLEOTIDE SEQUENCE [LARGE SCALE GENOMIC DNA]</scope>
</reference>
<evidence type="ECO:0000313" key="4">
    <source>
        <dbReference type="EMBL" id="OUR97886.1"/>
    </source>
</evidence>
<keyword evidence="1" id="KW-0521">NADP</keyword>
<dbReference type="Gene3D" id="3.40.50.720">
    <property type="entry name" value="NAD(P)-binding Rossmann-like Domain"/>
    <property type="match status" value="1"/>
</dbReference>
<name>A0A1Y5F9T8_9BACT</name>
<dbReference type="InterPro" id="IPR006151">
    <property type="entry name" value="Shikm_DH/Glu-tRNA_Rdtase"/>
</dbReference>
<feature type="domain" description="Quinate/shikimate 5-dehydrogenase/glutamyl-tRNA reductase" evidence="2">
    <location>
        <begin position="141"/>
        <end position="260"/>
    </location>
</feature>
<accession>A0A1Y5F9T8</accession>
<dbReference type="Pfam" id="PF05201">
    <property type="entry name" value="GlutR_N"/>
    <property type="match status" value="1"/>
</dbReference>
<comment type="caution">
    <text evidence="4">The sequence shown here is derived from an EMBL/GenBank/DDBJ whole genome shotgun (WGS) entry which is preliminary data.</text>
</comment>
<dbReference type="SUPFAM" id="SSF69742">
    <property type="entry name" value="Glutamyl tRNA-reductase catalytic, N-terminal domain"/>
    <property type="match status" value="1"/>
</dbReference>
<evidence type="ECO:0000259" key="3">
    <source>
        <dbReference type="Pfam" id="PF05201"/>
    </source>
</evidence>
<dbReference type="GO" id="GO:0019353">
    <property type="term" value="P:protoporphyrinogen IX biosynthetic process from glutamate"/>
    <property type="evidence" value="ECO:0007669"/>
    <property type="project" value="TreeGrafter"/>
</dbReference>